<dbReference type="PANTHER" id="PTHR11607:SF3">
    <property type="entry name" value="LYSOSOMAL ALPHA-MANNOSIDASE"/>
    <property type="match status" value="1"/>
</dbReference>
<sequence>MTDEANSHYFGIISQLIEGHEWLSNHIGEDYKPRNHWSIDPFGLSPTVSYFMKKSNFSNGVLQRVHYSVKKHLAGTKQLEFIWRQLWSISSTVTDFTVHVMPFFSYDVPHTCGPDPKICCQFDFKRFPESGVNCPWQVPPVEITDINVAERQVSSVCLKDFSYISVVAGGVRLGISGAALLYDQYRKKAQLFKTNVILVPLGDDFRYDTPFEWESQFTNYMKLFKYMNAQLPWNVNVRLQRLAYFQARFGTLDDYFQLVDERLK</sequence>
<protein>
    <submittedName>
        <fullName evidence="4">Glyco_hydro_38N domain-containing protein</fullName>
    </submittedName>
</protein>
<feature type="domain" description="Glycoside hydrolase family 38 N-terminal" evidence="1">
    <location>
        <begin position="1"/>
        <end position="261"/>
    </location>
</feature>
<dbReference type="InterPro" id="IPR050843">
    <property type="entry name" value="Glycosyl_Hydrlase_38"/>
</dbReference>
<reference evidence="2 3" key="2">
    <citation type="submission" date="2018-11" db="EMBL/GenBank/DDBJ databases">
        <authorList>
            <consortium name="Pathogen Informatics"/>
        </authorList>
    </citation>
    <scope>NUCLEOTIDE SEQUENCE [LARGE SCALE GENOMIC DNA]</scope>
</reference>
<dbReference type="Gene3D" id="3.20.110.10">
    <property type="entry name" value="Glycoside hydrolase 38, N terminal domain"/>
    <property type="match status" value="2"/>
</dbReference>
<dbReference type="Proteomes" id="UP000271098">
    <property type="component" value="Unassembled WGS sequence"/>
</dbReference>
<dbReference type="AlphaFoldDB" id="A0A183CZW7"/>
<evidence type="ECO:0000259" key="1">
    <source>
        <dbReference type="Pfam" id="PF01074"/>
    </source>
</evidence>
<dbReference type="SUPFAM" id="SSF88713">
    <property type="entry name" value="Glycoside hydrolase/deacetylase"/>
    <property type="match status" value="1"/>
</dbReference>
<evidence type="ECO:0000313" key="3">
    <source>
        <dbReference type="Proteomes" id="UP000271098"/>
    </source>
</evidence>
<evidence type="ECO:0000313" key="4">
    <source>
        <dbReference type="WBParaSite" id="GPUH_0000201301-mRNA-1"/>
    </source>
</evidence>
<dbReference type="PANTHER" id="PTHR11607">
    <property type="entry name" value="ALPHA-MANNOSIDASE"/>
    <property type="match status" value="1"/>
</dbReference>
<keyword evidence="3" id="KW-1185">Reference proteome</keyword>
<dbReference type="InterPro" id="IPR027291">
    <property type="entry name" value="Glyco_hydro_38_N_sf"/>
</dbReference>
<dbReference type="WBParaSite" id="GPUH_0000201301-mRNA-1">
    <property type="protein sequence ID" value="GPUH_0000201301-mRNA-1"/>
    <property type="gene ID" value="GPUH_0000201301"/>
</dbReference>
<proteinExistence type="predicted"/>
<dbReference type="OrthoDB" id="10261055at2759"/>
<dbReference type="InterPro" id="IPR000602">
    <property type="entry name" value="Glyco_hydro_38_N"/>
</dbReference>
<accession>A0A183CZW7</accession>
<dbReference type="GO" id="GO:0006013">
    <property type="term" value="P:mannose metabolic process"/>
    <property type="evidence" value="ECO:0007669"/>
    <property type="project" value="InterPro"/>
</dbReference>
<organism evidence="4">
    <name type="scientific">Gongylonema pulchrum</name>
    <dbReference type="NCBI Taxonomy" id="637853"/>
    <lineage>
        <taxon>Eukaryota</taxon>
        <taxon>Metazoa</taxon>
        <taxon>Ecdysozoa</taxon>
        <taxon>Nematoda</taxon>
        <taxon>Chromadorea</taxon>
        <taxon>Rhabditida</taxon>
        <taxon>Spirurina</taxon>
        <taxon>Spiruromorpha</taxon>
        <taxon>Spiruroidea</taxon>
        <taxon>Gongylonematidae</taxon>
        <taxon>Gongylonema</taxon>
    </lineage>
</organism>
<dbReference type="GO" id="GO:0006491">
    <property type="term" value="P:N-glycan processing"/>
    <property type="evidence" value="ECO:0007669"/>
    <property type="project" value="TreeGrafter"/>
</dbReference>
<dbReference type="Pfam" id="PF01074">
    <property type="entry name" value="Glyco_hydro_38N"/>
    <property type="match status" value="1"/>
</dbReference>
<dbReference type="InterPro" id="IPR011330">
    <property type="entry name" value="Glyco_hydro/deAcase_b/a-brl"/>
</dbReference>
<reference evidence="4" key="1">
    <citation type="submission" date="2016-06" db="UniProtKB">
        <authorList>
            <consortium name="WormBaseParasite"/>
        </authorList>
    </citation>
    <scope>IDENTIFICATION</scope>
</reference>
<evidence type="ECO:0000313" key="2">
    <source>
        <dbReference type="EMBL" id="VDK31481.1"/>
    </source>
</evidence>
<gene>
    <name evidence="2" type="ORF">GPUH_LOCUS2009</name>
</gene>
<name>A0A183CZW7_9BILA</name>
<dbReference type="GO" id="GO:0004559">
    <property type="term" value="F:alpha-mannosidase activity"/>
    <property type="evidence" value="ECO:0007669"/>
    <property type="project" value="InterPro"/>
</dbReference>
<dbReference type="GO" id="GO:0000139">
    <property type="term" value="C:Golgi membrane"/>
    <property type="evidence" value="ECO:0007669"/>
    <property type="project" value="TreeGrafter"/>
</dbReference>
<dbReference type="EMBL" id="UYRT01002773">
    <property type="protein sequence ID" value="VDK31481.1"/>
    <property type="molecule type" value="Genomic_DNA"/>
</dbReference>